<dbReference type="InterPro" id="IPR005279">
    <property type="entry name" value="Dipep/tripep_permease"/>
</dbReference>
<dbReference type="AlphaFoldDB" id="A0A1H9G7D8"/>
<comment type="similarity">
    <text evidence="8">Belongs to the major facilitator superfamily. Proton-dependent oligopeptide transporter (POT/PTR) (TC 2.A.17) family.</text>
</comment>
<reference evidence="11" key="1">
    <citation type="submission" date="2016-10" db="EMBL/GenBank/DDBJ databases">
        <authorList>
            <person name="Varghese N."/>
            <person name="Submissions S."/>
        </authorList>
    </citation>
    <scope>NUCLEOTIDE SEQUENCE [LARGE SCALE GENOMIC DNA]</scope>
    <source>
        <strain evidence="11">DSM 24740</strain>
    </source>
</reference>
<evidence type="ECO:0000256" key="8">
    <source>
        <dbReference type="RuleBase" id="RU003755"/>
    </source>
</evidence>
<feature type="transmembrane region" description="Helical" evidence="9">
    <location>
        <begin position="441"/>
        <end position="463"/>
    </location>
</feature>
<dbReference type="FunCoup" id="A0A1H9G7D8">
    <property type="interactions" value="63"/>
</dbReference>
<feature type="transmembrane region" description="Helical" evidence="9">
    <location>
        <begin position="510"/>
        <end position="531"/>
    </location>
</feature>
<accession>A0A1H9G7D8</accession>
<dbReference type="Pfam" id="PF00854">
    <property type="entry name" value="PTR2"/>
    <property type="match status" value="2"/>
</dbReference>
<evidence type="ECO:0000256" key="6">
    <source>
        <dbReference type="ARBA" id="ARBA00022989"/>
    </source>
</evidence>
<keyword evidence="6 9" id="KW-1133">Transmembrane helix</keyword>
<keyword evidence="11" id="KW-1185">Reference proteome</keyword>
<dbReference type="InterPro" id="IPR000109">
    <property type="entry name" value="POT_fam"/>
</dbReference>
<protein>
    <submittedName>
        <fullName evidence="10">Proton-dependent oligopeptide transporter, POT family</fullName>
    </submittedName>
</protein>
<dbReference type="InterPro" id="IPR036259">
    <property type="entry name" value="MFS_trans_sf"/>
</dbReference>
<feature type="transmembrane region" description="Helical" evidence="9">
    <location>
        <begin position="114"/>
        <end position="130"/>
    </location>
</feature>
<evidence type="ECO:0000313" key="10">
    <source>
        <dbReference type="EMBL" id="SEQ46002.1"/>
    </source>
</evidence>
<evidence type="ECO:0000256" key="1">
    <source>
        <dbReference type="ARBA" id="ARBA00004651"/>
    </source>
</evidence>
<keyword evidence="7 9" id="KW-0472">Membrane</keyword>
<dbReference type="InterPro" id="IPR018456">
    <property type="entry name" value="PTR2_symporter_CS"/>
</dbReference>
<feature type="transmembrane region" description="Helical" evidence="9">
    <location>
        <begin position="181"/>
        <end position="202"/>
    </location>
</feature>
<evidence type="ECO:0000256" key="2">
    <source>
        <dbReference type="ARBA" id="ARBA00022448"/>
    </source>
</evidence>
<dbReference type="NCBIfam" id="TIGR00924">
    <property type="entry name" value="yjdL_sub1_fam"/>
    <property type="match status" value="1"/>
</dbReference>
<feature type="transmembrane region" description="Helical" evidence="9">
    <location>
        <begin position="269"/>
        <end position="290"/>
    </location>
</feature>
<comment type="subcellular location">
    <subcellularLocation>
        <location evidence="1">Cell membrane</location>
        <topology evidence="1">Multi-pass membrane protein</topology>
    </subcellularLocation>
    <subcellularLocation>
        <location evidence="8">Membrane</location>
        <topology evidence="8">Multi-pass membrane protein</topology>
    </subcellularLocation>
</comment>
<dbReference type="EMBL" id="FOFB01000010">
    <property type="protein sequence ID" value="SEQ46002.1"/>
    <property type="molecule type" value="Genomic_DNA"/>
</dbReference>
<dbReference type="GO" id="GO:0006857">
    <property type="term" value="P:oligopeptide transport"/>
    <property type="evidence" value="ECO:0007669"/>
    <property type="project" value="InterPro"/>
</dbReference>
<keyword evidence="3" id="KW-1003">Cell membrane</keyword>
<dbReference type="OrthoDB" id="9772725at2"/>
<name>A0A1H9G7D8_9BACT</name>
<dbReference type="GO" id="GO:0005886">
    <property type="term" value="C:plasma membrane"/>
    <property type="evidence" value="ECO:0007669"/>
    <property type="project" value="UniProtKB-SubCell"/>
</dbReference>
<evidence type="ECO:0000256" key="3">
    <source>
        <dbReference type="ARBA" id="ARBA00022475"/>
    </source>
</evidence>
<dbReference type="Proteomes" id="UP000199021">
    <property type="component" value="Unassembled WGS sequence"/>
</dbReference>
<organism evidence="10 11">
    <name type="scientific">Neolewinella agarilytica</name>
    <dbReference type="NCBI Taxonomy" id="478744"/>
    <lineage>
        <taxon>Bacteria</taxon>
        <taxon>Pseudomonadati</taxon>
        <taxon>Bacteroidota</taxon>
        <taxon>Saprospiria</taxon>
        <taxon>Saprospirales</taxon>
        <taxon>Lewinellaceae</taxon>
        <taxon>Neolewinella</taxon>
    </lineage>
</organism>
<dbReference type="InterPro" id="IPR050171">
    <property type="entry name" value="MFS_Transporters"/>
</dbReference>
<feature type="transmembrane region" description="Helical" evidence="9">
    <location>
        <begin position="543"/>
        <end position="568"/>
    </location>
</feature>
<dbReference type="PANTHER" id="PTHR23517:SF15">
    <property type="entry name" value="PROTON-DEPENDENT OLIGOPEPTIDE FAMILY TRANSPORT PROTEIN"/>
    <property type="match status" value="1"/>
</dbReference>
<feature type="transmembrane region" description="Helical" evidence="9">
    <location>
        <begin position="34"/>
        <end position="52"/>
    </location>
</feature>
<feature type="transmembrane region" description="Helical" evidence="9">
    <location>
        <begin position="332"/>
        <end position="349"/>
    </location>
</feature>
<evidence type="ECO:0000256" key="7">
    <source>
        <dbReference type="ARBA" id="ARBA00023136"/>
    </source>
</evidence>
<dbReference type="RefSeq" id="WP_139211841.1">
    <property type="nucleotide sequence ID" value="NZ_FOFB01000010.1"/>
</dbReference>
<dbReference type="SUPFAM" id="SSF103473">
    <property type="entry name" value="MFS general substrate transporter"/>
    <property type="match status" value="2"/>
</dbReference>
<proteinExistence type="inferred from homology"/>
<feature type="transmembrane region" description="Helical" evidence="9">
    <location>
        <begin position="302"/>
        <end position="320"/>
    </location>
</feature>
<dbReference type="GO" id="GO:1904680">
    <property type="term" value="F:peptide transmembrane transporter activity"/>
    <property type="evidence" value="ECO:0007669"/>
    <property type="project" value="InterPro"/>
</dbReference>
<dbReference type="CDD" id="cd17346">
    <property type="entry name" value="MFS_DtpA_like"/>
    <property type="match status" value="1"/>
</dbReference>
<dbReference type="PROSITE" id="PS01023">
    <property type="entry name" value="PTR2_2"/>
    <property type="match status" value="1"/>
</dbReference>
<dbReference type="PANTHER" id="PTHR23517">
    <property type="entry name" value="RESISTANCE PROTEIN MDTM, PUTATIVE-RELATED-RELATED"/>
    <property type="match status" value="1"/>
</dbReference>
<feature type="transmembrane region" description="Helical" evidence="9">
    <location>
        <begin position="378"/>
        <end position="396"/>
    </location>
</feature>
<feature type="transmembrane region" description="Helical" evidence="9">
    <location>
        <begin position="475"/>
        <end position="498"/>
    </location>
</feature>
<dbReference type="PROSITE" id="PS01022">
    <property type="entry name" value="PTR2_1"/>
    <property type="match status" value="1"/>
</dbReference>
<feature type="transmembrane region" description="Helical" evidence="9">
    <location>
        <begin position="64"/>
        <end position="83"/>
    </location>
</feature>
<evidence type="ECO:0000256" key="4">
    <source>
        <dbReference type="ARBA" id="ARBA00022692"/>
    </source>
</evidence>
<sequence>MATTNTAAPNIQGNIFGQKPALFVLFFTEMWERFSYYGMRVLLVVFLVKVAFGDSPWDRADALALYGIYTGFVYFTPMIGGIIADKYIGYRKAVLAGALIMTLGHASMALEIDWAFYLGLLLLIIGNGLFKPNISSIVGQLYDKEPELKDGAYTIFYMGINAGAFLGIMLCSYYGESADWGYSYGFGLAGIFMLIGLVQFFFAQGIFGRIGLAPSELQAYDDGVANAAAVEPDGAILDAHLAKGTKASSADLPEVSTGDGQEGPRAIRWGIIGTVIAAVVYFLIVTFMDAQPNALQTFSRQFMPPIIIGAVIAFVGWIVSDKSLLKIERDRVWSIIVFSFFIVFFWWAFEQAGGSMTIFALDYTDRTLDAGSASTFRIANTLLTVVPVMVLTYVLLKLFSITFKHYSVANLVLALAFVIVWVLIGIMLYEQFTTTEPEVPAGWFQIFNSLFIICFAPAFAKLWEKKISWLKAGPVKFAMGLILLGIGFAILALGAMSIPDGAKTASVSMFWLIAAYLFHTLGELCISPVGLSYVSKLAPVRLIGLMFGVFFVANFIANFAAGLTGSYIEPIAEQVGLSGFFLIFAAVPITAGLVFISISGWMKKMMHGIE</sequence>
<dbReference type="Gene3D" id="1.20.1250.20">
    <property type="entry name" value="MFS general substrate transporter like domains"/>
    <property type="match status" value="3"/>
</dbReference>
<dbReference type="STRING" id="478744.SAMN05444359_11070"/>
<evidence type="ECO:0000256" key="9">
    <source>
        <dbReference type="SAM" id="Phobius"/>
    </source>
</evidence>
<evidence type="ECO:0000256" key="5">
    <source>
        <dbReference type="ARBA" id="ARBA00022856"/>
    </source>
</evidence>
<keyword evidence="5" id="KW-0653">Protein transport</keyword>
<feature type="transmembrane region" description="Helical" evidence="9">
    <location>
        <begin position="151"/>
        <end position="175"/>
    </location>
</feature>
<gene>
    <name evidence="10" type="ORF">SAMN05444359_11070</name>
</gene>
<dbReference type="InParanoid" id="A0A1H9G7D8"/>
<evidence type="ECO:0000313" key="11">
    <source>
        <dbReference type="Proteomes" id="UP000199021"/>
    </source>
</evidence>
<keyword evidence="5" id="KW-0571">Peptide transport</keyword>
<keyword evidence="4 8" id="KW-0812">Transmembrane</keyword>
<keyword evidence="2 8" id="KW-0813">Transport</keyword>
<feature type="transmembrane region" description="Helical" evidence="9">
    <location>
        <begin position="408"/>
        <end position="429"/>
    </location>
</feature>
<feature type="transmembrane region" description="Helical" evidence="9">
    <location>
        <begin position="580"/>
        <end position="602"/>
    </location>
</feature>